<feature type="region of interest" description="Disordered" evidence="1">
    <location>
        <begin position="43"/>
        <end position="64"/>
    </location>
</feature>
<proteinExistence type="predicted"/>
<dbReference type="Proteomes" id="UP001054889">
    <property type="component" value="Unassembled WGS sequence"/>
</dbReference>
<organism evidence="2 3">
    <name type="scientific">Eleusine coracana subsp. coracana</name>
    <dbReference type="NCBI Taxonomy" id="191504"/>
    <lineage>
        <taxon>Eukaryota</taxon>
        <taxon>Viridiplantae</taxon>
        <taxon>Streptophyta</taxon>
        <taxon>Embryophyta</taxon>
        <taxon>Tracheophyta</taxon>
        <taxon>Spermatophyta</taxon>
        <taxon>Magnoliopsida</taxon>
        <taxon>Liliopsida</taxon>
        <taxon>Poales</taxon>
        <taxon>Poaceae</taxon>
        <taxon>PACMAD clade</taxon>
        <taxon>Chloridoideae</taxon>
        <taxon>Cynodonteae</taxon>
        <taxon>Eleusininae</taxon>
        <taxon>Eleusine</taxon>
    </lineage>
</organism>
<feature type="region of interest" description="Disordered" evidence="1">
    <location>
        <begin position="1"/>
        <end position="26"/>
    </location>
</feature>
<comment type="caution">
    <text evidence="2">The sequence shown here is derived from an EMBL/GenBank/DDBJ whole genome shotgun (WGS) entry which is preliminary data.</text>
</comment>
<sequence length="107" mass="11504">MQQQLFMSNRSMDGSNNIGDGDLEQNAASFDELLMRPGDVQDESLMAPRGTRGCKKNPHPSRDCVGRVRVSPAGEKVHPHPSGLFFISSPESPNPGIHPLPVANIAG</sequence>
<protein>
    <submittedName>
        <fullName evidence="2">Uncharacterized protein</fullName>
    </submittedName>
</protein>
<accession>A0AAV5DAK8</accession>
<dbReference type="EMBL" id="BQKI01000013">
    <property type="protein sequence ID" value="GJN07223.1"/>
    <property type="molecule type" value="Genomic_DNA"/>
</dbReference>
<reference evidence="2" key="2">
    <citation type="submission" date="2021-12" db="EMBL/GenBank/DDBJ databases">
        <title>Resequencing data analysis of finger millet.</title>
        <authorList>
            <person name="Hatakeyama M."/>
            <person name="Aluri S."/>
            <person name="Balachadran M.T."/>
            <person name="Sivarajan S.R."/>
            <person name="Poveda L."/>
            <person name="Shimizu-Inatsugi R."/>
            <person name="Schlapbach R."/>
            <person name="Sreeman S.M."/>
            <person name="Shimizu K.K."/>
        </authorList>
    </citation>
    <scope>NUCLEOTIDE SEQUENCE</scope>
</reference>
<evidence type="ECO:0000313" key="2">
    <source>
        <dbReference type="EMBL" id="GJN07223.1"/>
    </source>
</evidence>
<evidence type="ECO:0000313" key="3">
    <source>
        <dbReference type="Proteomes" id="UP001054889"/>
    </source>
</evidence>
<feature type="compositionally biased region" description="Polar residues" evidence="1">
    <location>
        <begin position="1"/>
        <end position="18"/>
    </location>
</feature>
<dbReference type="AlphaFoldDB" id="A0AAV5DAK8"/>
<gene>
    <name evidence="2" type="primary">ga25037</name>
    <name evidence="2" type="ORF">PR202_ga25037</name>
</gene>
<reference evidence="2" key="1">
    <citation type="journal article" date="2018" name="DNA Res.">
        <title>Multiple hybrid de novo genome assembly of finger millet, an orphan allotetraploid crop.</title>
        <authorList>
            <person name="Hatakeyama M."/>
            <person name="Aluri S."/>
            <person name="Balachadran M.T."/>
            <person name="Sivarajan S.R."/>
            <person name="Patrignani A."/>
            <person name="Gruter S."/>
            <person name="Poveda L."/>
            <person name="Shimizu-Inatsugi R."/>
            <person name="Baeten J."/>
            <person name="Francoijs K.J."/>
            <person name="Nataraja K.N."/>
            <person name="Reddy Y.A.N."/>
            <person name="Phadnis S."/>
            <person name="Ravikumar R.L."/>
            <person name="Schlapbach R."/>
            <person name="Sreeman S.M."/>
            <person name="Shimizu K.K."/>
        </authorList>
    </citation>
    <scope>NUCLEOTIDE SEQUENCE</scope>
</reference>
<keyword evidence="3" id="KW-1185">Reference proteome</keyword>
<name>A0AAV5DAK8_ELECO</name>
<evidence type="ECO:0000256" key="1">
    <source>
        <dbReference type="SAM" id="MobiDB-lite"/>
    </source>
</evidence>